<dbReference type="OrthoDB" id="419189at2759"/>
<protein>
    <submittedName>
        <fullName evidence="2">Uncharacterized protein</fullName>
    </submittedName>
</protein>
<organism evidence="2 3">
    <name type="scientific">Limosa lapponica baueri</name>
    <dbReference type="NCBI Taxonomy" id="1758121"/>
    <lineage>
        <taxon>Eukaryota</taxon>
        <taxon>Metazoa</taxon>
        <taxon>Chordata</taxon>
        <taxon>Craniata</taxon>
        <taxon>Vertebrata</taxon>
        <taxon>Euteleostomi</taxon>
        <taxon>Archelosauria</taxon>
        <taxon>Archosauria</taxon>
        <taxon>Dinosauria</taxon>
        <taxon>Saurischia</taxon>
        <taxon>Theropoda</taxon>
        <taxon>Coelurosauria</taxon>
        <taxon>Aves</taxon>
        <taxon>Neognathae</taxon>
        <taxon>Neoaves</taxon>
        <taxon>Charadriiformes</taxon>
        <taxon>Scolopacidae</taxon>
        <taxon>Limosa</taxon>
    </lineage>
</organism>
<name>A0A2I0UNW3_LIMLA</name>
<dbReference type="EMBL" id="KZ505670">
    <property type="protein sequence ID" value="PKU47748.1"/>
    <property type="molecule type" value="Genomic_DNA"/>
</dbReference>
<sequence length="105" mass="11978">MVMDVEHLTDEKRQRELGLFSSENKGLGASHQYPRISDGGGKEDGARLFPMVPIDRTKGNGHKLNHRMSLLNISEHHFFTVKVTEDWHILPREVVESPGLEIFKT</sequence>
<dbReference type="Proteomes" id="UP000233556">
    <property type="component" value="Unassembled WGS sequence"/>
</dbReference>
<proteinExistence type="predicted"/>
<accession>A0A2I0UNW3</accession>
<evidence type="ECO:0000313" key="2">
    <source>
        <dbReference type="EMBL" id="PKU47748.1"/>
    </source>
</evidence>
<evidence type="ECO:0000256" key="1">
    <source>
        <dbReference type="SAM" id="MobiDB-lite"/>
    </source>
</evidence>
<gene>
    <name evidence="2" type="ORF">llap_1948</name>
</gene>
<dbReference type="AlphaFoldDB" id="A0A2I0UNW3"/>
<reference evidence="3" key="1">
    <citation type="submission" date="2017-11" db="EMBL/GenBank/DDBJ databases">
        <authorList>
            <person name="Lima N.C."/>
            <person name="Parody-Merino A.M."/>
            <person name="Battley P.F."/>
            <person name="Fidler A.E."/>
            <person name="Prosdocimi F."/>
        </authorList>
    </citation>
    <scope>NUCLEOTIDE SEQUENCE [LARGE SCALE GENOMIC DNA]</scope>
</reference>
<reference evidence="3" key="2">
    <citation type="submission" date="2017-12" db="EMBL/GenBank/DDBJ databases">
        <title>Genome sequence of the Bar-tailed Godwit (Limosa lapponica baueri).</title>
        <authorList>
            <person name="Lima N.C.B."/>
            <person name="Parody-Merino A.M."/>
            <person name="Battley P.F."/>
            <person name="Fidler A.E."/>
            <person name="Prosdocimi F."/>
        </authorList>
    </citation>
    <scope>NUCLEOTIDE SEQUENCE [LARGE SCALE GENOMIC DNA]</scope>
</reference>
<evidence type="ECO:0000313" key="3">
    <source>
        <dbReference type="Proteomes" id="UP000233556"/>
    </source>
</evidence>
<keyword evidence="3" id="KW-1185">Reference proteome</keyword>
<feature type="region of interest" description="Disordered" evidence="1">
    <location>
        <begin position="19"/>
        <end position="44"/>
    </location>
</feature>